<name>A0ABU8S680_9SPHN</name>
<proteinExistence type="inferred from homology"/>
<dbReference type="PANTHER" id="PTHR11941:SF54">
    <property type="entry name" value="ENOYL-COA HYDRATASE, MITOCHONDRIAL"/>
    <property type="match status" value="1"/>
</dbReference>
<protein>
    <submittedName>
        <fullName evidence="3">Enoyl-CoA hydratase/isomerase family protein</fullName>
    </submittedName>
</protein>
<evidence type="ECO:0000313" key="4">
    <source>
        <dbReference type="Proteomes" id="UP001379235"/>
    </source>
</evidence>
<dbReference type="InterPro" id="IPR001753">
    <property type="entry name" value="Enoyl-CoA_hydra/iso"/>
</dbReference>
<dbReference type="Gene3D" id="3.90.226.10">
    <property type="entry name" value="2-enoyl-CoA Hydratase, Chain A, domain 1"/>
    <property type="match status" value="1"/>
</dbReference>
<keyword evidence="4" id="KW-1185">Reference proteome</keyword>
<reference evidence="3 4" key="1">
    <citation type="submission" date="2024-03" db="EMBL/GenBank/DDBJ databases">
        <authorList>
            <person name="Jo J.-H."/>
        </authorList>
    </citation>
    <scope>NUCLEOTIDE SEQUENCE [LARGE SCALE GENOMIC DNA]</scope>
    <source>
        <strain evidence="3 4">AS3R-12</strain>
    </source>
</reference>
<evidence type="ECO:0000256" key="2">
    <source>
        <dbReference type="RuleBase" id="RU003707"/>
    </source>
</evidence>
<accession>A0ABU8S680</accession>
<dbReference type="InterPro" id="IPR029045">
    <property type="entry name" value="ClpP/crotonase-like_dom_sf"/>
</dbReference>
<dbReference type="EMBL" id="JBBHJY010000002">
    <property type="protein sequence ID" value="MEJ6009382.1"/>
    <property type="molecule type" value="Genomic_DNA"/>
</dbReference>
<dbReference type="RefSeq" id="WP_339965421.1">
    <property type="nucleotide sequence ID" value="NZ_JBBHJY010000002.1"/>
</dbReference>
<dbReference type="Proteomes" id="UP001379235">
    <property type="component" value="Unassembled WGS sequence"/>
</dbReference>
<dbReference type="InterPro" id="IPR018376">
    <property type="entry name" value="Enoyl-CoA_hyd/isom_CS"/>
</dbReference>
<comment type="caution">
    <text evidence="3">The sequence shown here is derived from an EMBL/GenBank/DDBJ whole genome shotgun (WGS) entry which is preliminary data.</text>
</comment>
<evidence type="ECO:0000256" key="1">
    <source>
        <dbReference type="ARBA" id="ARBA00005254"/>
    </source>
</evidence>
<gene>
    <name evidence="3" type="ORF">WG900_05565</name>
</gene>
<organism evidence="3 4">
    <name type="scientific">Novosphingobium aquae</name>
    <dbReference type="NCBI Taxonomy" id="3133435"/>
    <lineage>
        <taxon>Bacteria</taxon>
        <taxon>Pseudomonadati</taxon>
        <taxon>Pseudomonadota</taxon>
        <taxon>Alphaproteobacteria</taxon>
        <taxon>Sphingomonadales</taxon>
        <taxon>Sphingomonadaceae</taxon>
        <taxon>Novosphingobium</taxon>
    </lineage>
</organism>
<dbReference type="Pfam" id="PF00378">
    <property type="entry name" value="ECH_1"/>
    <property type="match status" value="1"/>
</dbReference>
<dbReference type="SUPFAM" id="SSF52096">
    <property type="entry name" value="ClpP/crotonase"/>
    <property type="match status" value="1"/>
</dbReference>
<dbReference type="PANTHER" id="PTHR11941">
    <property type="entry name" value="ENOYL-COA HYDRATASE-RELATED"/>
    <property type="match status" value="1"/>
</dbReference>
<dbReference type="CDD" id="cd06558">
    <property type="entry name" value="crotonase-like"/>
    <property type="match status" value="1"/>
</dbReference>
<sequence length="276" mass="29703">MGEAVSIISSASTEFNMEHRVPIAYSQNGAVGWIVLDRPDALNSLDRESVLQFTERLEAWREDAGIRTIAVAANGRAFCAGADLKQAGQVPEPGQKDLLDLIVILFDMLRAYPKPVIAAVNGLAYAGGLEIVLACDIVIAAEGSRFADAHSNFGVFPGGGGAALLPRRIPANVARYMLLTGDAISAADAHMYGLVNEVVPLEGLNARVQELGEKLARKSPLVLSAMKRVANEAADKSAADALRHELLENRNHGRSWDIQEGLSAFVEKREPQFRGY</sequence>
<evidence type="ECO:0000313" key="3">
    <source>
        <dbReference type="EMBL" id="MEJ6009382.1"/>
    </source>
</evidence>
<dbReference type="PROSITE" id="PS00166">
    <property type="entry name" value="ENOYL_COA_HYDRATASE"/>
    <property type="match status" value="1"/>
</dbReference>
<comment type="similarity">
    <text evidence="1 2">Belongs to the enoyl-CoA hydratase/isomerase family.</text>
</comment>